<dbReference type="InterPro" id="IPR026387">
    <property type="entry name" value="OMP_w_GlyGly"/>
</dbReference>
<dbReference type="HOGENOM" id="CLU_093491_1_0_6"/>
<reference evidence="2 3" key="1">
    <citation type="journal article" date="2012" name="J. Bacteriol.">
        <title>Genome sequence of an alkane-degrading bacterium, Alcanivorax pacificus type strain W11-5, isolated from deep sea sediment.</title>
        <authorList>
            <person name="Lai Q."/>
            <person name="Shao Z."/>
        </authorList>
    </citation>
    <scope>NUCLEOTIDE SEQUENCE [LARGE SCALE GENOMIC DNA]</scope>
    <source>
        <strain evidence="2 3">W11-5</strain>
    </source>
</reference>
<accession>A0A0B4XP16</accession>
<keyword evidence="1" id="KW-0732">Signal</keyword>
<dbReference type="EMBL" id="CP004387">
    <property type="protein sequence ID" value="AJD48856.1"/>
    <property type="molecule type" value="Genomic_DNA"/>
</dbReference>
<dbReference type="KEGG" id="apac:S7S_12220"/>
<feature type="chain" id="PRO_5002099018" description="Outer membrane protein" evidence="1">
    <location>
        <begin position="20"/>
        <end position="246"/>
    </location>
</feature>
<name>A0A0B4XP16_9GAMM</name>
<dbReference type="NCBIfam" id="TIGR04219">
    <property type="entry name" value="OMP_w_GlyGly"/>
    <property type="match status" value="1"/>
</dbReference>
<feature type="signal peptide" evidence="1">
    <location>
        <begin position="1"/>
        <end position="19"/>
    </location>
</feature>
<dbReference type="RefSeq" id="WP_008736703.1">
    <property type="nucleotide sequence ID" value="NZ_CP004387.1"/>
</dbReference>
<dbReference type="OrthoDB" id="6708408at2"/>
<evidence type="ECO:0000313" key="2">
    <source>
        <dbReference type="EMBL" id="AJD48856.1"/>
    </source>
</evidence>
<gene>
    <name evidence="2" type="ORF">S7S_12220</name>
</gene>
<protein>
    <recommendedName>
        <fullName evidence="4">Outer membrane protein</fullName>
    </recommendedName>
</protein>
<sequence>MRKSLVAAALMSASPVAFSAPLIDIYAGAYTWNAEISGDIATGSDKVDLERDLDFDKTRENVFYIGLEHPVPLVPNVRLRHMAISDDQRNTLTRGFSFGGGTFVAGNTVRSDFDLDMTDLTLYYSPLDNWLNLDLGLNVRRLDGEFTIASGAQRGHEKAEKTIPMLHVAAQADLPLTGFYVGAEVNAISYDGSKLQDSTLHVGWASDFLLGVELGYSRMDLELDDVSDLDSDITIGGPYLALALRF</sequence>
<evidence type="ECO:0000256" key="1">
    <source>
        <dbReference type="SAM" id="SignalP"/>
    </source>
</evidence>
<evidence type="ECO:0008006" key="4">
    <source>
        <dbReference type="Google" id="ProtNLM"/>
    </source>
</evidence>
<keyword evidence="3" id="KW-1185">Reference proteome</keyword>
<dbReference type="Proteomes" id="UP000006764">
    <property type="component" value="Chromosome"/>
</dbReference>
<evidence type="ECO:0000313" key="3">
    <source>
        <dbReference type="Proteomes" id="UP000006764"/>
    </source>
</evidence>
<organism evidence="2 3">
    <name type="scientific">Isoalcanivorax pacificus W11-5</name>
    <dbReference type="NCBI Taxonomy" id="391936"/>
    <lineage>
        <taxon>Bacteria</taxon>
        <taxon>Pseudomonadati</taxon>
        <taxon>Pseudomonadota</taxon>
        <taxon>Gammaproteobacteria</taxon>
        <taxon>Oceanospirillales</taxon>
        <taxon>Alcanivoracaceae</taxon>
        <taxon>Isoalcanivorax</taxon>
    </lineage>
</organism>
<proteinExistence type="predicted"/>
<dbReference type="STRING" id="391936.S7S_12220"/>
<dbReference type="SUPFAM" id="SSF56925">
    <property type="entry name" value="OMPA-like"/>
    <property type="match status" value="1"/>
</dbReference>
<dbReference type="InterPro" id="IPR011250">
    <property type="entry name" value="OMP/PagP_B-barrel"/>
</dbReference>
<dbReference type="AlphaFoldDB" id="A0A0B4XP16"/>